<proteinExistence type="predicted"/>
<reference evidence="3" key="1">
    <citation type="submission" date="2015-03" db="EMBL/GenBank/DDBJ databases">
        <authorList>
            <person name="Nijsse Bart"/>
        </authorList>
    </citation>
    <scope>NUCLEOTIDE SEQUENCE [LARGE SCALE GENOMIC DNA]</scope>
</reference>
<name>A0A0U1L0K0_9FIRM</name>
<organism evidence="2 3">
    <name type="scientific">Sporomusa ovata</name>
    <dbReference type="NCBI Taxonomy" id="2378"/>
    <lineage>
        <taxon>Bacteria</taxon>
        <taxon>Bacillati</taxon>
        <taxon>Bacillota</taxon>
        <taxon>Negativicutes</taxon>
        <taxon>Selenomonadales</taxon>
        <taxon>Sporomusaceae</taxon>
        <taxon>Sporomusa</taxon>
    </lineage>
</organism>
<feature type="region of interest" description="Disordered" evidence="1">
    <location>
        <begin position="1"/>
        <end position="36"/>
    </location>
</feature>
<dbReference type="AlphaFoldDB" id="A0A0U1L0K0"/>
<evidence type="ECO:0000313" key="3">
    <source>
        <dbReference type="Proteomes" id="UP000049855"/>
    </source>
</evidence>
<evidence type="ECO:0000313" key="2">
    <source>
        <dbReference type="EMBL" id="CQR73182.1"/>
    </source>
</evidence>
<gene>
    <name evidence="2" type="ORF">SpAn4DRAFT_2414</name>
</gene>
<accession>A0A0U1L0K0</accession>
<sequence>MPGAASYMVNKRITRTGGGNRPHGNFTPPHADGATVNTVTRSNRKYHCTNQKIIAG</sequence>
<keyword evidence="3" id="KW-1185">Reference proteome</keyword>
<dbReference type="EMBL" id="CTRP01000012">
    <property type="protein sequence ID" value="CQR73182.1"/>
    <property type="molecule type" value="Genomic_DNA"/>
</dbReference>
<dbReference type="Proteomes" id="UP000049855">
    <property type="component" value="Unassembled WGS sequence"/>
</dbReference>
<protein>
    <submittedName>
        <fullName evidence="2">Uncharacterized protein</fullName>
    </submittedName>
</protein>
<evidence type="ECO:0000256" key="1">
    <source>
        <dbReference type="SAM" id="MobiDB-lite"/>
    </source>
</evidence>